<name>T0QHX2_SAPDV</name>
<dbReference type="InParanoid" id="T0QHX2"/>
<evidence type="ECO:0000313" key="2">
    <source>
        <dbReference type="EMBL" id="EQC33315.1"/>
    </source>
</evidence>
<dbReference type="GeneID" id="19950020"/>
<dbReference type="VEuPathDB" id="FungiDB:SDRG_09293"/>
<evidence type="ECO:0008006" key="4">
    <source>
        <dbReference type="Google" id="ProtNLM"/>
    </source>
</evidence>
<feature type="region of interest" description="Disordered" evidence="1">
    <location>
        <begin position="1"/>
        <end position="21"/>
    </location>
</feature>
<dbReference type="Proteomes" id="UP000030762">
    <property type="component" value="Unassembled WGS sequence"/>
</dbReference>
<sequence>MPERRERHRNTQRRYREKKQRSQQELITAVAHLTDDNRRLEALRARLLPAQVRSYDAAMSTAREFIRVFEVGVRPPPTRSDQFAFFHSVTAPDFAFMDDADGAAVFFRQWAVYEQTFASSRVVALHAGVIRLETDEDVIVRAPTTMHLRLSRVSMTTIYPSLSDEDATVERLVGRDLVVPMLCVFYVEKATSRIQRFSIEADVAAAALQLLENNVEAAARVLQDSRLQTSAKIAVDPIDASKI</sequence>
<accession>T0QHX2</accession>
<protein>
    <recommendedName>
        <fullName evidence="4">BZIP domain-containing protein</fullName>
    </recommendedName>
</protein>
<dbReference type="RefSeq" id="XP_008613438.1">
    <property type="nucleotide sequence ID" value="XM_008615216.1"/>
</dbReference>
<evidence type="ECO:0000313" key="3">
    <source>
        <dbReference type="Proteomes" id="UP000030762"/>
    </source>
</evidence>
<dbReference type="OrthoDB" id="166332at2759"/>
<dbReference type="AlphaFoldDB" id="T0QHX2"/>
<dbReference type="CDD" id="cd14686">
    <property type="entry name" value="bZIP"/>
    <property type="match status" value="1"/>
</dbReference>
<keyword evidence="3" id="KW-1185">Reference proteome</keyword>
<evidence type="ECO:0000256" key="1">
    <source>
        <dbReference type="SAM" id="MobiDB-lite"/>
    </source>
</evidence>
<reference evidence="2 3" key="1">
    <citation type="submission" date="2012-04" db="EMBL/GenBank/DDBJ databases">
        <title>The Genome Sequence of Saprolegnia declina VS20.</title>
        <authorList>
            <consortium name="The Broad Institute Genome Sequencing Platform"/>
            <person name="Russ C."/>
            <person name="Nusbaum C."/>
            <person name="Tyler B."/>
            <person name="van West P."/>
            <person name="Dieguez-Uribeondo J."/>
            <person name="de Bruijn I."/>
            <person name="Tripathy S."/>
            <person name="Jiang R."/>
            <person name="Young S.K."/>
            <person name="Zeng Q."/>
            <person name="Gargeya S."/>
            <person name="Fitzgerald M."/>
            <person name="Haas B."/>
            <person name="Abouelleil A."/>
            <person name="Alvarado L."/>
            <person name="Arachchi H.M."/>
            <person name="Berlin A."/>
            <person name="Chapman S.B."/>
            <person name="Goldberg J."/>
            <person name="Griggs A."/>
            <person name="Gujja S."/>
            <person name="Hansen M."/>
            <person name="Howarth C."/>
            <person name="Imamovic A."/>
            <person name="Larimer J."/>
            <person name="McCowen C."/>
            <person name="Montmayeur A."/>
            <person name="Murphy C."/>
            <person name="Neiman D."/>
            <person name="Pearson M."/>
            <person name="Priest M."/>
            <person name="Roberts A."/>
            <person name="Saif S."/>
            <person name="Shea T."/>
            <person name="Sisk P."/>
            <person name="Sykes S."/>
            <person name="Wortman J."/>
            <person name="Nusbaum C."/>
            <person name="Birren B."/>
        </authorList>
    </citation>
    <scope>NUCLEOTIDE SEQUENCE [LARGE SCALE GENOMIC DNA]</scope>
    <source>
        <strain evidence="2 3">VS20</strain>
    </source>
</reference>
<organism evidence="2 3">
    <name type="scientific">Saprolegnia diclina (strain VS20)</name>
    <dbReference type="NCBI Taxonomy" id="1156394"/>
    <lineage>
        <taxon>Eukaryota</taxon>
        <taxon>Sar</taxon>
        <taxon>Stramenopiles</taxon>
        <taxon>Oomycota</taxon>
        <taxon>Saprolegniomycetes</taxon>
        <taxon>Saprolegniales</taxon>
        <taxon>Saprolegniaceae</taxon>
        <taxon>Saprolegnia</taxon>
    </lineage>
</organism>
<gene>
    <name evidence="2" type="ORF">SDRG_09293</name>
</gene>
<proteinExistence type="predicted"/>
<dbReference type="EMBL" id="JH767160">
    <property type="protein sequence ID" value="EQC33315.1"/>
    <property type="molecule type" value="Genomic_DNA"/>
</dbReference>